<accession>A0A7X1SRR2</accession>
<reference evidence="2 3" key="1">
    <citation type="submission" date="2019-10" db="EMBL/GenBank/DDBJ databases">
        <title>Gluconobacter aidae sp. nov., a novel species of acetic acid bacteria isolated in Thailand.</title>
        <authorList>
            <person name="Yukphan P."/>
            <person name="Charoenyingcharoen P."/>
            <person name="Malimas S."/>
            <person name="Muramatsu Y."/>
            <person name="Nakagawa Y."/>
            <person name="Tanasupawat S."/>
            <person name="Yamada Y."/>
        </authorList>
    </citation>
    <scope>NUCLEOTIDE SEQUENCE [LARGE SCALE GENOMIC DNA]</scope>
    <source>
        <strain evidence="2 3">AC10</strain>
    </source>
</reference>
<feature type="transmembrane region" description="Helical" evidence="1">
    <location>
        <begin position="272"/>
        <end position="289"/>
    </location>
</feature>
<dbReference type="EMBL" id="WIPH01000028">
    <property type="protein sequence ID" value="MQR99713.1"/>
    <property type="molecule type" value="Genomic_DNA"/>
</dbReference>
<sequence>MQNYSFLRRFNQFPVAYCPHLFLFLAALAIRFMTLGDPNLEWDEEFYLFGGGRLLHGHLPYIDFWDRKPIGLFLIYAVFHLFGAYRIIAYQIGALLALWGTALLVRSMALMIAPASGALVAALIYEIWPSLAKGEGGQSPIFYNLLVAGAMYLILDHLRGFQDNDRKYRSNTGIFVMILFGLAIQIKYTVIFEGIFAGIYLIYTEIRSGYKITAIALDSFIWIFFALLPTIAVFVFYILIGHGHDWIFANISSVFLRTSEGHQVIFGRLIKISRLLAPFFIAMGVNFLFFRKSFSEEQAPYVAFLGMWAAVAFGAFVVFGTWYIHYILPLLLPFSIQIAPLFYKKFGRNLAWLIVIIGIVASQLSIRKTLRHGGKRQFLALEKSVDYGKSGCIFIYSGPIELYDALPYCRLTSHPFPSHFSLQSEEGATGMDPLAEIRAVLAQKPAYIISHEPESLRENLNVRKTLYDAISRSYFKVYTWGSQSDGGSVSVYERRCLGHVHKRPDPEPCDGDIEETHAG</sequence>
<keyword evidence="3" id="KW-1185">Reference proteome</keyword>
<dbReference type="AlphaFoldDB" id="A0A7X1SRR2"/>
<organism evidence="2 3">
    <name type="scientific">Gluconobacter aidae</name>
    <dbReference type="NCBI Taxonomy" id="2662454"/>
    <lineage>
        <taxon>Bacteria</taxon>
        <taxon>Pseudomonadati</taxon>
        <taxon>Pseudomonadota</taxon>
        <taxon>Alphaproteobacteria</taxon>
        <taxon>Acetobacterales</taxon>
        <taxon>Acetobacteraceae</taxon>
        <taxon>Gluconobacter</taxon>
    </lineage>
</organism>
<keyword evidence="1" id="KW-1133">Transmembrane helix</keyword>
<evidence type="ECO:0008006" key="4">
    <source>
        <dbReference type="Google" id="ProtNLM"/>
    </source>
</evidence>
<proteinExistence type="predicted"/>
<keyword evidence="1" id="KW-0472">Membrane</keyword>
<keyword evidence="1" id="KW-0812">Transmembrane</keyword>
<comment type="caution">
    <text evidence="2">The sequence shown here is derived from an EMBL/GenBank/DDBJ whole genome shotgun (WGS) entry which is preliminary data.</text>
</comment>
<feature type="transmembrane region" description="Helical" evidence="1">
    <location>
        <begin position="301"/>
        <end position="319"/>
    </location>
</feature>
<feature type="transmembrane region" description="Helical" evidence="1">
    <location>
        <begin position="349"/>
        <end position="366"/>
    </location>
</feature>
<feature type="transmembrane region" description="Helical" evidence="1">
    <location>
        <begin position="12"/>
        <end position="33"/>
    </location>
</feature>
<feature type="transmembrane region" description="Helical" evidence="1">
    <location>
        <begin position="220"/>
        <end position="240"/>
    </location>
</feature>
<evidence type="ECO:0000256" key="1">
    <source>
        <dbReference type="SAM" id="Phobius"/>
    </source>
</evidence>
<evidence type="ECO:0000313" key="3">
    <source>
        <dbReference type="Proteomes" id="UP000432209"/>
    </source>
</evidence>
<feature type="transmembrane region" description="Helical" evidence="1">
    <location>
        <begin position="175"/>
        <end position="200"/>
    </location>
</feature>
<name>A0A7X1SRR2_9PROT</name>
<protein>
    <recommendedName>
        <fullName evidence="4">Glycosyltransferase RgtA/B/C/D-like domain-containing protein</fullName>
    </recommendedName>
</protein>
<evidence type="ECO:0000313" key="2">
    <source>
        <dbReference type="EMBL" id="MQR99713.1"/>
    </source>
</evidence>
<gene>
    <name evidence="2" type="ORF">GFJ39_11000</name>
</gene>
<feature type="transmembrane region" description="Helical" evidence="1">
    <location>
        <begin position="137"/>
        <end position="155"/>
    </location>
</feature>
<dbReference type="Proteomes" id="UP000432209">
    <property type="component" value="Unassembled WGS sequence"/>
</dbReference>
<feature type="transmembrane region" description="Helical" evidence="1">
    <location>
        <begin position="95"/>
        <end position="125"/>
    </location>
</feature>
<feature type="transmembrane region" description="Helical" evidence="1">
    <location>
        <begin position="70"/>
        <end position="88"/>
    </location>
</feature>
<dbReference type="RefSeq" id="WP_153431369.1">
    <property type="nucleotide sequence ID" value="NZ_WIPH01000028.1"/>
</dbReference>